<evidence type="ECO:0000256" key="6">
    <source>
        <dbReference type="ARBA" id="ARBA00023080"/>
    </source>
</evidence>
<dbReference type="EMBL" id="CAGA01000004">
    <property type="protein sequence ID" value="CCE27528.1"/>
    <property type="molecule type" value="Genomic_DNA"/>
</dbReference>
<dbReference type="Gene3D" id="3.20.20.140">
    <property type="entry name" value="Metal-dependent hydrolases"/>
    <property type="match status" value="1"/>
</dbReference>
<dbReference type="SMR" id="M1W5Z9"/>
<comment type="cofactor">
    <cofactor evidence="1">
        <name>Zn(2+)</name>
        <dbReference type="ChEBI" id="CHEBI:29105"/>
    </cofactor>
</comment>
<keyword evidence="5" id="KW-0862">Zinc</keyword>
<dbReference type="GO" id="GO:0004000">
    <property type="term" value="F:adenosine deaminase activity"/>
    <property type="evidence" value="ECO:0007669"/>
    <property type="project" value="TreeGrafter"/>
</dbReference>
<dbReference type="AlphaFoldDB" id="M1W5Z9"/>
<keyword evidence="10" id="KW-1185">Reference proteome</keyword>
<accession>M1W5Z9</accession>
<name>M1W5Z9_CLAP2</name>
<evidence type="ECO:0000259" key="8">
    <source>
        <dbReference type="Pfam" id="PF00962"/>
    </source>
</evidence>
<organism evidence="9 10">
    <name type="scientific">Claviceps purpurea (strain 20.1)</name>
    <name type="common">Ergot fungus</name>
    <name type="synonym">Sphacelia segetum</name>
    <dbReference type="NCBI Taxonomy" id="1111077"/>
    <lineage>
        <taxon>Eukaryota</taxon>
        <taxon>Fungi</taxon>
        <taxon>Dikarya</taxon>
        <taxon>Ascomycota</taxon>
        <taxon>Pezizomycotina</taxon>
        <taxon>Sordariomycetes</taxon>
        <taxon>Hypocreomycetidae</taxon>
        <taxon>Hypocreales</taxon>
        <taxon>Clavicipitaceae</taxon>
        <taxon>Claviceps</taxon>
    </lineage>
</organism>
<evidence type="ECO:0000256" key="7">
    <source>
        <dbReference type="ARBA" id="ARBA00048787"/>
    </source>
</evidence>
<dbReference type="GO" id="GO:0046872">
    <property type="term" value="F:metal ion binding"/>
    <property type="evidence" value="ECO:0007669"/>
    <property type="project" value="UniProtKB-KW"/>
</dbReference>
<dbReference type="GO" id="GO:0009117">
    <property type="term" value="P:nucleotide metabolic process"/>
    <property type="evidence" value="ECO:0007669"/>
    <property type="project" value="UniProtKB-KW"/>
</dbReference>
<comment type="catalytic activity">
    <reaction evidence="7">
        <text>N(6)-methyl-AMP + H2O + H(+) = IMP + methylamine</text>
        <dbReference type="Rhea" id="RHEA:16001"/>
        <dbReference type="ChEBI" id="CHEBI:15377"/>
        <dbReference type="ChEBI" id="CHEBI:15378"/>
        <dbReference type="ChEBI" id="CHEBI:58053"/>
        <dbReference type="ChEBI" id="CHEBI:59338"/>
        <dbReference type="ChEBI" id="CHEBI:144842"/>
    </reaction>
    <physiologicalReaction direction="left-to-right" evidence="7">
        <dbReference type="Rhea" id="RHEA:16002"/>
    </physiologicalReaction>
</comment>
<evidence type="ECO:0000313" key="10">
    <source>
        <dbReference type="Proteomes" id="UP000016801"/>
    </source>
</evidence>
<dbReference type="GO" id="GO:0006154">
    <property type="term" value="P:adenosine catabolic process"/>
    <property type="evidence" value="ECO:0007669"/>
    <property type="project" value="TreeGrafter"/>
</dbReference>
<dbReference type="PANTHER" id="PTHR11409:SF42">
    <property type="entry name" value="ADENOSINE DEAMINASE-LIKE PROTEIN"/>
    <property type="match status" value="1"/>
</dbReference>
<dbReference type="HOGENOM" id="CLU_039228_3_1_1"/>
<evidence type="ECO:0000313" key="9">
    <source>
        <dbReference type="EMBL" id="CCE27528.1"/>
    </source>
</evidence>
<dbReference type="PANTHER" id="PTHR11409">
    <property type="entry name" value="ADENOSINE DEAMINASE"/>
    <property type="match status" value="1"/>
</dbReference>
<dbReference type="SUPFAM" id="SSF51556">
    <property type="entry name" value="Metallo-dependent hydrolases"/>
    <property type="match status" value="1"/>
</dbReference>
<keyword evidence="4" id="KW-0378">Hydrolase</keyword>
<keyword evidence="3" id="KW-0479">Metal-binding</keyword>
<protein>
    <submittedName>
        <fullName evidence="9">Related to adenosine deaminase</fullName>
    </submittedName>
</protein>
<dbReference type="GO" id="GO:0046103">
    <property type="term" value="P:inosine biosynthetic process"/>
    <property type="evidence" value="ECO:0007669"/>
    <property type="project" value="TreeGrafter"/>
</dbReference>
<evidence type="ECO:0000256" key="3">
    <source>
        <dbReference type="ARBA" id="ARBA00022723"/>
    </source>
</evidence>
<feature type="domain" description="Adenosine deaminase" evidence="8">
    <location>
        <begin position="8"/>
        <end position="338"/>
    </location>
</feature>
<dbReference type="eggNOG" id="KOG1097">
    <property type="taxonomic scope" value="Eukaryota"/>
</dbReference>
<gene>
    <name evidence="9" type="ORF">CPUR_01002</name>
</gene>
<keyword evidence="6" id="KW-0546">Nucleotide metabolism</keyword>
<evidence type="ECO:0000256" key="5">
    <source>
        <dbReference type="ARBA" id="ARBA00022833"/>
    </source>
</evidence>
<dbReference type="InterPro" id="IPR001365">
    <property type="entry name" value="A_deaminase_dom"/>
</dbReference>
<reference evidence="9 10" key="1">
    <citation type="journal article" date="2013" name="PLoS Genet.">
        <title>Plant-symbiotic fungi as chemical engineers: Multi-genome analysis of the Clavicipitaceae reveals dynamics of alkaloid loci.</title>
        <authorList>
            <person name="Schardl C.L."/>
            <person name="Young C.A."/>
            <person name="Hesse U."/>
            <person name="Amyotte S.G."/>
            <person name="Andreeva K."/>
            <person name="Calie P.J."/>
            <person name="Fleetwood D.J."/>
            <person name="Haws D.C."/>
            <person name="Moore N."/>
            <person name="Oeser B."/>
            <person name="Panaccione D.G."/>
            <person name="Schweri K.K."/>
            <person name="Voisey C.R."/>
            <person name="Farman M.L."/>
            <person name="Jaromczyk J.W."/>
            <person name="Roe B.A."/>
            <person name="O'Sullivan D.M."/>
            <person name="Scott B."/>
            <person name="Tudzynski P."/>
            <person name="An Z."/>
            <person name="Arnaoudova E.G."/>
            <person name="Bullock C.T."/>
            <person name="Charlton N.D."/>
            <person name="Chen L."/>
            <person name="Cox M."/>
            <person name="Dinkins R.D."/>
            <person name="Florea S."/>
            <person name="Glenn A.E."/>
            <person name="Gordon A."/>
            <person name="Gueldener U."/>
            <person name="Harris D.R."/>
            <person name="Hollin W."/>
            <person name="Jaromczyk J."/>
            <person name="Johnson R.D."/>
            <person name="Khan A.K."/>
            <person name="Leistner E."/>
            <person name="Leuchtmann A."/>
            <person name="Li C."/>
            <person name="Liu J."/>
            <person name="Liu J."/>
            <person name="Liu M."/>
            <person name="Mace W."/>
            <person name="Machado C."/>
            <person name="Nagabhyru P."/>
            <person name="Pan J."/>
            <person name="Schmid J."/>
            <person name="Sugawara K."/>
            <person name="Steiner U."/>
            <person name="Takach J.E."/>
            <person name="Tanaka E."/>
            <person name="Webb J.S."/>
            <person name="Wilson E.V."/>
            <person name="Wiseman J.L."/>
            <person name="Yoshida R."/>
            <person name="Zeng Z."/>
        </authorList>
    </citation>
    <scope>NUCLEOTIDE SEQUENCE [LARGE SCALE GENOMIC DNA]</scope>
    <source>
        <strain evidence="9 10">20.1</strain>
    </source>
</reference>
<evidence type="ECO:0000256" key="1">
    <source>
        <dbReference type="ARBA" id="ARBA00001947"/>
    </source>
</evidence>
<evidence type="ECO:0000256" key="4">
    <source>
        <dbReference type="ARBA" id="ARBA00022801"/>
    </source>
</evidence>
<comment type="caution">
    <text evidence="9">The sequence shown here is derived from an EMBL/GenBank/DDBJ whole genome shotgun (WGS) entry which is preliminary data.</text>
</comment>
<proteinExistence type="inferred from homology"/>
<dbReference type="InterPro" id="IPR032466">
    <property type="entry name" value="Metal_Hydrolase"/>
</dbReference>
<sequence>MECPPLLKIELHAHFEVNVTPQILHDIWIRKQQAGRKTSPIDPLDLTREEKYTDSNTEELISMISSFLGDLLTDKESIQYALRKVLVDFFSDNVVYLELRVRPRQTRDLSAEEYIQIFLDTIKDFEIHFPAMHTQLLLCVNRSHSLAAAKSVVSLATRLRTDEGPGVVGIDFCGDPTVRIDGEISMFTPAFEQAAENGLGITVSFAETIATGSRRELDTLLSWNPGRVAHVIWEDEEAKQEIIKRGLCVELCLSYHVRTGMTSGGFPGHHFKEWAETEGPKIALVTGDAGVFGIPPSTEYRLVAQHFNFTSDQMRHLARQGIEAIFGDEKEKQRLRKALFK</sequence>
<dbReference type="InterPro" id="IPR006330">
    <property type="entry name" value="Ado/ade_deaminase"/>
</dbReference>
<dbReference type="Pfam" id="PF00962">
    <property type="entry name" value="A_deaminase"/>
    <property type="match status" value="1"/>
</dbReference>
<dbReference type="STRING" id="1111077.M1W5Z9"/>
<dbReference type="PhylomeDB" id="M1W5Z9"/>
<comment type="similarity">
    <text evidence="2">Belongs to the metallo-dependent hydrolases superfamily. Adenosine and AMP deaminases family.</text>
</comment>
<evidence type="ECO:0000256" key="2">
    <source>
        <dbReference type="ARBA" id="ARBA00006676"/>
    </source>
</evidence>
<dbReference type="Proteomes" id="UP000016801">
    <property type="component" value="Unassembled WGS sequence"/>
</dbReference>
<dbReference type="VEuPathDB" id="FungiDB:CPUR_01002"/>
<dbReference type="OrthoDB" id="272271at2759"/>